<dbReference type="InterPro" id="IPR007495">
    <property type="entry name" value="NqrM"/>
</dbReference>
<accession>C5BII8</accession>
<evidence type="ECO:0000256" key="1">
    <source>
        <dbReference type="SAM" id="MobiDB-lite"/>
    </source>
</evidence>
<dbReference type="OrthoDB" id="5296227at2"/>
<dbReference type="Proteomes" id="UP000009080">
    <property type="component" value="Chromosome"/>
</dbReference>
<dbReference type="PANTHER" id="PTHR40691">
    <property type="entry name" value="(NA+)-NQR MATURATION NQRM"/>
    <property type="match status" value="1"/>
</dbReference>
<name>C5BII8_TERTT</name>
<protein>
    <submittedName>
        <fullName evidence="2">Conserved hypothetical membrane protein DUF539</fullName>
    </submittedName>
</protein>
<feature type="region of interest" description="Disordered" evidence="1">
    <location>
        <begin position="59"/>
        <end position="80"/>
    </location>
</feature>
<dbReference type="eggNOG" id="COG2991">
    <property type="taxonomic scope" value="Bacteria"/>
</dbReference>
<dbReference type="Pfam" id="PF04400">
    <property type="entry name" value="NqrM"/>
    <property type="match status" value="1"/>
</dbReference>
<sequence length="80" mass="8403">MIVYFLAFAVLVLVVTGMSVGVIFSNKPIKGSCGGLGAVGIDGECEICGGDIQKCEEEQERQAKESAPAPAAMFYDADKK</sequence>
<dbReference type="KEGG" id="ttu:TERTU_1956"/>
<dbReference type="PANTHER" id="PTHR40691:SF3">
    <property type="entry name" value="(NA+)-NQR MATURATION NQRM"/>
    <property type="match status" value="1"/>
</dbReference>
<keyword evidence="3" id="KW-1185">Reference proteome</keyword>
<dbReference type="HOGENOM" id="CLU_191465_1_0_6"/>
<dbReference type="AlphaFoldDB" id="C5BII8"/>
<reference evidence="2 3" key="1">
    <citation type="journal article" date="2009" name="PLoS ONE">
        <title>The complete genome of Teredinibacter turnerae T7901: an intracellular endosymbiont of marine wood-boring bivalves (shipworms).</title>
        <authorList>
            <person name="Yang J.C."/>
            <person name="Madupu R."/>
            <person name="Durkin A.S."/>
            <person name="Ekborg N.A."/>
            <person name="Pedamallu C.S."/>
            <person name="Hostetler J.B."/>
            <person name="Radune D."/>
            <person name="Toms B.S."/>
            <person name="Henrissat B."/>
            <person name="Coutinho P.M."/>
            <person name="Schwarz S."/>
            <person name="Field L."/>
            <person name="Trindade-Silva A.E."/>
            <person name="Soares C.A.G."/>
            <person name="Elshahawi S."/>
            <person name="Hanora A."/>
            <person name="Schmidt E.W."/>
            <person name="Haygood M.G."/>
            <person name="Posfai J."/>
            <person name="Benner J."/>
            <person name="Madinger C."/>
            <person name="Nove J."/>
            <person name="Anton B."/>
            <person name="Chaudhary K."/>
            <person name="Foster J."/>
            <person name="Holman A."/>
            <person name="Kumar S."/>
            <person name="Lessard P.A."/>
            <person name="Luyten Y.A."/>
            <person name="Slatko B."/>
            <person name="Wood N."/>
            <person name="Wu B."/>
            <person name="Teplitski M."/>
            <person name="Mougous J.D."/>
            <person name="Ward N."/>
            <person name="Eisen J.A."/>
            <person name="Badger J.H."/>
            <person name="Distel D.L."/>
        </authorList>
    </citation>
    <scope>NUCLEOTIDE SEQUENCE [LARGE SCALE GENOMIC DNA]</scope>
    <source>
        <strain evidence="3">ATCC 39867 / T7901</strain>
    </source>
</reference>
<evidence type="ECO:0000313" key="2">
    <source>
        <dbReference type="EMBL" id="ACR12636.1"/>
    </source>
</evidence>
<dbReference type="RefSeq" id="WP_015818748.1">
    <property type="nucleotide sequence ID" value="NC_012997.1"/>
</dbReference>
<organism evidence="2 3">
    <name type="scientific">Teredinibacter turnerae (strain ATCC 39867 / T7901)</name>
    <dbReference type="NCBI Taxonomy" id="377629"/>
    <lineage>
        <taxon>Bacteria</taxon>
        <taxon>Pseudomonadati</taxon>
        <taxon>Pseudomonadota</taxon>
        <taxon>Gammaproteobacteria</taxon>
        <taxon>Cellvibrionales</taxon>
        <taxon>Cellvibrionaceae</taxon>
        <taxon>Teredinibacter</taxon>
    </lineage>
</organism>
<gene>
    <name evidence="2" type="ordered locus">TERTU_1956</name>
</gene>
<dbReference type="STRING" id="377629.TERTU_1956"/>
<evidence type="ECO:0000313" key="3">
    <source>
        <dbReference type="Proteomes" id="UP000009080"/>
    </source>
</evidence>
<proteinExistence type="predicted"/>
<dbReference type="EMBL" id="CP001614">
    <property type="protein sequence ID" value="ACR12636.1"/>
    <property type="molecule type" value="Genomic_DNA"/>
</dbReference>